<comment type="caution">
    <text evidence="2">The sequence shown here is derived from an EMBL/GenBank/DDBJ whole genome shotgun (WGS) entry which is preliminary data.</text>
</comment>
<dbReference type="EMBL" id="QVQW01000048">
    <property type="protein sequence ID" value="RKU43028.1"/>
    <property type="molecule type" value="Genomic_DNA"/>
</dbReference>
<keyword evidence="3" id="KW-1185">Reference proteome</keyword>
<gene>
    <name evidence="2" type="ORF">DL546_004827</name>
</gene>
<feature type="compositionally biased region" description="Low complexity" evidence="1">
    <location>
        <begin position="83"/>
        <end position="94"/>
    </location>
</feature>
<sequence length="282" mass="32036">MCRSSPQPRPLSTVSIAASDTTYHSFCDVELAGPKSPRNHKKQASEPSPTSYEMIRQDSGYESMASPQRSPRGSLSQQRRRTSITSSTPSSTYRQRPRPTTRRSTRSERAGHTPRISVHSPCSSVSRRQHRSWDETSYFHFPHFPCSSPDQTPSLGPTQPTPTSPLTTEFTHPDALPPTSLPPHPVPPQTTHYWTSDRTRRLEYAAIDAASKGVRGWVMRHMVPDCLIPKSHRSHLRFDDDSGSVVRYRLSLEMDDEARSKEKDTDQHKKRRGWWVSILPKP</sequence>
<evidence type="ECO:0000313" key="3">
    <source>
        <dbReference type="Proteomes" id="UP000275385"/>
    </source>
</evidence>
<feature type="compositionally biased region" description="Basic residues" evidence="1">
    <location>
        <begin position="95"/>
        <end position="104"/>
    </location>
</feature>
<evidence type="ECO:0000256" key="1">
    <source>
        <dbReference type="SAM" id="MobiDB-lite"/>
    </source>
</evidence>
<feature type="region of interest" description="Disordered" evidence="1">
    <location>
        <begin position="29"/>
        <end position="128"/>
    </location>
</feature>
<protein>
    <submittedName>
        <fullName evidence="2">Uncharacterized protein</fullName>
    </submittedName>
</protein>
<dbReference type="OrthoDB" id="5366332at2759"/>
<accession>A0A420Y577</accession>
<dbReference type="Proteomes" id="UP000275385">
    <property type="component" value="Unassembled WGS sequence"/>
</dbReference>
<reference evidence="2 3" key="1">
    <citation type="submission" date="2018-08" db="EMBL/GenBank/DDBJ databases">
        <title>Draft genome of the lignicolous fungus Coniochaeta pulveracea.</title>
        <authorList>
            <person name="Borstlap C.J."/>
            <person name="De Witt R.N."/>
            <person name="Botha A."/>
            <person name="Volschenk H."/>
        </authorList>
    </citation>
    <scope>NUCLEOTIDE SEQUENCE [LARGE SCALE GENOMIC DNA]</scope>
    <source>
        <strain evidence="2 3">CAB683</strain>
    </source>
</reference>
<organism evidence="2 3">
    <name type="scientific">Coniochaeta pulveracea</name>
    <dbReference type="NCBI Taxonomy" id="177199"/>
    <lineage>
        <taxon>Eukaryota</taxon>
        <taxon>Fungi</taxon>
        <taxon>Dikarya</taxon>
        <taxon>Ascomycota</taxon>
        <taxon>Pezizomycotina</taxon>
        <taxon>Sordariomycetes</taxon>
        <taxon>Sordariomycetidae</taxon>
        <taxon>Coniochaetales</taxon>
        <taxon>Coniochaetaceae</taxon>
        <taxon>Coniochaeta</taxon>
    </lineage>
</organism>
<dbReference type="AlphaFoldDB" id="A0A420Y577"/>
<evidence type="ECO:0000313" key="2">
    <source>
        <dbReference type="EMBL" id="RKU43028.1"/>
    </source>
</evidence>
<name>A0A420Y577_9PEZI</name>
<proteinExistence type="predicted"/>